<gene>
    <name evidence="2" type="ORF">AAF712_012502</name>
</gene>
<dbReference type="EMBL" id="JBBXMP010000164">
    <property type="protein sequence ID" value="KAL0060722.1"/>
    <property type="molecule type" value="Genomic_DNA"/>
</dbReference>
<evidence type="ECO:0000313" key="2">
    <source>
        <dbReference type="EMBL" id="KAL0060722.1"/>
    </source>
</evidence>
<evidence type="ECO:0000313" key="3">
    <source>
        <dbReference type="Proteomes" id="UP001437256"/>
    </source>
</evidence>
<feature type="region of interest" description="Disordered" evidence="1">
    <location>
        <begin position="372"/>
        <end position="422"/>
    </location>
</feature>
<name>A0ABR2ZGC5_9AGAR</name>
<dbReference type="Proteomes" id="UP001437256">
    <property type="component" value="Unassembled WGS sequence"/>
</dbReference>
<organism evidence="2 3">
    <name type="scientific">Marasmius tenuissimus</name>
    <dbReference type="NCBI Taxonomy" id="585030"/>
    <lineage>
        <taxon>Eukaryota</taxon>
        <taxon>Fungi</taxon>
        <taxon>Dikarya</taxon>
        <taxon>Basidiomycota</taxon>
        <taxon>Agaricomycotina</taxon>
        <taxon>Agaricomycetes</taxon>
        <taxon>Agaricomycetidae</taxon>
        <taxon>Agaricales</taxon>
        <taxon>Marasmiineae</taxon>
        <taxon>Marasmiaceae</taxon>
        <taxon>Marasmius</taxon>
    </lineage>
</organism>
<protein>
    <submittedName>
        <fullName evidence="2">Uncharacterized protein</fullName>
    </submittedName>
</protein>
<evidence type="ECO:0000256" key="1">
    <source>
        <dbReference type="SAM" id="MobiDB-lite"/>
    </source>
</evidence>
<reference evidence="2 3" key="1">
    <citation type="submission" date="2024-05" db="EMBL/GenBank/DDBJ databases">
        <title>A draft genome resource for the thread blight pathogen Marasmius tenuissimus strain MS-2.</title>
        <authorList>
            <person name="Yulfo-Soto G.E."/>
            <person name="Baruah I.K."/>
            <person name="Amoako-Attah I."/>
            <person name="Bukari Y."/>
            <person name="Meinhardt L.W."/>
            <person name="Bailey B.A."/>
            <person name="Cohen S.P."/>
        </authorList>
    </citation>
    <scope>NUCLEOTIDE SEQUENCE [LARGE SCALE GENOMIC DNA]</scope>
    <source>
        <strain evidence="2 3">MS-2</strain>
    </source>
</reference>
<sequence>MYALIDQIPSKYQRRRQQPIYLFVRPPPLNLPKSYISLHFWSLHEDGQSQLSDESCDDFGLFTKPLYFTYDFHSFSWSTAHYKRLHEYQLSRGFDPKTINFARYLGYDHHIFQLTNDSDRFEDVLEGALTLNLVTRALTLMKAKRKCRNGVGESIINPGSEGPSNTRDHAQHLVGDTDFCGILQGTPCDRKDKSTISEDRVANNTEPGGLESDNHPYQVCYCIHISVLPFGPTCWYDLHEYVTITIDIASNGPRPRSSGSALGGHDGTDLLAWNAIDVAHPVPSIDLVNNTITITHDAGNAQNIGTYVAPSGTADSRLHDDGSIIQLIPPVRRQARASPIRSFAPPSLVSRVLAILSPSPITVEVLSESIAPPSNTTATLRPYLPSNAPTNPRRNQRHLVKNDGVLSSSPEAQARADGVLQG</sequence>
<comment type="caution">
    <text evidence="2">The sequence shown here is derived from an EMBL/GenBank/DDBJ whole genome shotgun (WGS) entry which is preliminary data.</text>
</comment>
<proteinExistence type="predicted"/>
<keyword evidence="3" id="KW-1185">Reference proteome</keyword>
<accession>A0ABR2ZGC5</accession>